<keyword evidence="2" id="KW-1185">Reference proteome</keyword>
<proteinExistence type="predicted"/>
<organism evidence="1 2">
    <name type="scientific">Chondrus crispus</name>
    <name type="common">Carrageen Irish moss</name>
    <name type="synonym">Polymorpha crispa</name>
    <dbReference type="NCBI Taxonomy" id="2769"/>
    <lineage>
        <taxon>Eukaryota</taxon>
        <taxon>Rhodophyta</taxon>
        <taxon>Florideophyceae</taxon>
        <taxon>Rhodymeniophycidae</taxon>
        <taxon>Gigartinales</taxon>
        <taxon>Gigartinaceae</taxon>
        <taxon>Chondrus</taxon>
    </lineage>
</organism>
<sequence length="74" mass="8376">MCRGTVQPLLRYEGTCCVTRVTGASCVHRAACQNCNTYCRNARRAIDITSFFEIISADHARHAFFLSYHRFAEG</sequence>
<gene>
    <name evidence="1" type="ORF">CHC_T00003859001</name>
</gene>
<dbReference type="GeneID" id="17322773"/>
<dbReference type="Proteomes" id="UP000012073">
    <property type="component" value="Unassembled WGS sequence"/>
</dbReference>
<evidence type="ECO:0000313" key="2">
    <source>
        <dbReference type="Proteomes" id="UP000012073"/>
    </source>
</evidence>
<dbReference type="AlphaFoldDB" id="R7QCP9"/>
<protein>
    <submittedName>
        <fullName evidence="1">Uncharacterized protein</fullName>
    </submittedName>
</protein>
<dbReference type="Gramene" id="CDF35235">
    <property type="protein sequence ID" value="CDF35235"/>
    <property type="gene ID" value="CHC_T00003859001"/>
</dbReference>
<reference evidence="2" key="1">
    <citation type="journal article" date="2013" name="Proc. Natl. Acad. Sci. U.S.A.">
        <title>Genome structure and metabolic features in the red seaweed Chondrus crispus shed light on evolution of the Archaeplastida.</title>
        <authorList>
            <person name="Collen J."/>
            <person name="Porcel B."/>
            <person name="Carre W."/>
            <person name="Ball S.G."/>
            <person name="Chaparro C."/>
            <person name="Tonon T."/>
            <person name="Barbeyron T."/>
            <person name="Michel G."/>
            <person name="Noel B."/>
            <person name="Valentin K."/>
            <person name="Elias M."/>
            <person name="Artiguenave F."/>
            <person name="Arun A."/>
            <person name="Aury J.M."/>
            <person name="Barbosa-Neto J.F."/>
            <person name="Bothwell J.H."/>
            <person name="Bouget F.Y."/>
            <person name="Brillet L."/>
            <person name="Cabello-Hurtado F."/>
            <person name="Capella-Gutierrez S."/>
            <person name="Charrier B."/>
            <person name="Cladiere L."/>
            <person name="Cock J.M."/>
            <person name="Coelho S.M."/>
            <person name="Colleoni C."/>
            <person name="Czjzek M."/>
            <person name="Da Silva C."/>
            <person name="Delage L."/>
            <person name="Denoeud F."/>
            <person name="Deschamps P."/>
            <person name="Dittami S.M."/>
            <person name="Gabaldon T."/>
            <person name="Gachon C.M."/>
            <person name="Groisillier A."/>
            <person name="Herve C."/>
            <person name="Jabbari K."/>
            <person name="Katinka M."/>
            <person name="Kloareg B."/>
            <person name="Kowalczyk N."/>
            <person name="Labadie K."/>
            <person name="Leblanc C."/>
            <person name="Lopez P.J."/>
            <person name="McLachlan D.H."/>
            <person name="Meslet-Cladiere L."/>
            <person name="Moustafa A."/>
            <person name="Nehr Z."/>
            <person name="Nyvall Collen P."/>
            <person name="Panaud O."/>
            <person name="Partensky F."/>
            <person name="Poulain J."/>
            <person name="Rensing S.A."/>
            <person name="Rousvoal S."/>
            <person name="Samson G."/>
            <person name="Symeonidi A."/>
            <person name="Weissenbach J."/>
            <person name="Zambounis A."/>
            <person name="Wincker P."/>
            <person name="Boyen C."/>
        </authorList>
    </citation>
    <scope>NUCLEOTIDE SEQUENCE [LARGE SCALE GENOMIC DNA]</scope>
    <source>
        <strain evidence="2">cv. Stackhouse</strain>
    </source>
</reference>
<dbReference type="RefSeq" id="XP_005715054.1">
    <property type="nucleotide sequence ID" value="XM_005714997.1"/>
</dbReference>
<dbReference type="KEGG" id="ccp:CHC_T00003859001"/>
<name>R7QCP9_CHOCR</name>
<accession>R7QCP9</accession>
<evidence type="ECO:0000313" key="1">
    <source>
        <dbReference type="EMBL" id="CDF35235.1"/>
    </source>
</evidence>
<dbReference type="EMBL" id="HG001724">
    <property type="protein sequence ID" value="CDF35235.1"/>
    <property type="molecule type" value="Genomic_DNA"/>
</dbReference>